<sequence length="344" mass="38053">MYWVSLMKPAAPVVSVILPVRDARPYLDAAIVSLLSQTLEDFELIAVDDGSVDGSRHALDTWAKKDSRVKVFSHKPMGIVATLERARVEANGRYMARMDADDVAEPRRLEQQLEMLEADPSLAGCGTGVTYFPAEVVRDGARRYETWINGLVSPEDIAREIFVECPLAHPTFFFRSNIIDAVGGYLDQGWPEDYDLLLRLWAEGYRLGKVPDQLLRWREHADRLSRTDGRYSPASFLACKAHYLQRTLLRGMDGTVIWGAGPVGKAVARTLLDVGAVVLAFVDLDPRKLGQEIYGAPVIDTESGLRMRGCLHLAAVGQEGARQLLRTTLGEAGLRELVDFAAVA</sequence>
<name>A0A381V9E2_9ZZZZ</name>
<dbReference type="InterPro" id="IPR029044">
    <property type="entry name" value="Nucleotide-diphossugar_trans"/>
</dbReference>
<dbReference type="InterPro" id="IPR036291">
    <property type="entry name" value="NAD(P)-bd_dom_sf"/>
</dbReference>
<dbReference type="PANTHER" id="PTHR22916">
    <property type="entry name" value="GLYCOSYLTRANSFERASE"/>
    <property type="match status" value="1"/>
</dbReference>
<organism evidence="2">
    <name type="scientific">marine metagenome</name>
    <dbReference type="NCBI Taxonomy" id="408172"/>
    <lineage>
        <taxon>unclassified sequences</taxon>
        <taxon>metagenomes</taxon>
        <taxon>ecological metagenomes</taxon>
    </lineage>
</organism>
<feature type="domain" description="Glycosyltransferase 2-like" evidence="1">
    <location>
        <begin position="15"/>
        <end position="174"/>
    </location>
</feature>
<accession>A0A381V9E2</accession>
<dbReference type="PANTHER" id="PTHR22916:SF69">
    <property type="entry name" value="BIFUNCTIONAL GLYCOSYLTRANSFERASE PGTA"/>
    <property type="match status" value="1"/>
</dbReference>
<protein>
    <recommendedName>
        <fullName evidence="1">Glycosyltransferase 2-like domain-containing protein</fullName>
    </recommendedName>
</protein>
<dbReference type="GO" id="GO:0008417">
    <property type="term" value="F:fucosyltransferase activity"/>
    <property type="evidence" value="ECO:0007669"/>
    <property type="project" value="TreeGrafter"/>
</dbReference>
<evidence type="ECO:0000259" key="1">
    <source>
        <dbReference type="Pfam" id="PF00535"/>
    </source>
</evidence>
<dbReference type="Gene3D" id="3.90.550.10">
    <property type="entry name" value="Spore Coat Polysaccharide Biosynthesis Protein SpsA, Chain A"/>
    <property type="match status" value="1"/>
</dbReference>
<dbReference type="SUPFAM" id="SSF53448">
    <property type="entry name" value="Nucleotide-diphospho-sugar transferases"/>
    <property type="match status" value="1"/>
</dbReference>
<dbReference type="SUPFAM" id="SSF51735">
    <property type="entry name" value="NAD(P)-binding Rossmann-fold domains"/>
    <property type="match status" value="1"/>
</dbReference>
<proteinExistence type="predicted"/>
<evidence type="ECO:0000313" key="2">
    <source>
        <dbReference type="EMBL" id="SVA37002.1"/>
    </source>
</evidence>
<gene>
    <name evidence="2" type="ORF">METZ01_LOCUS89856</name>
</gene>
<dbReference type="InterPro" id="IPR001173">
    <property type="entry name" value="Glyco_trans_2-like"/>
</dbReference>
<dbReference type="EMBL" id="UINC01008212">
    <property type="protein sequence ID" value="SVA37002.1"/>
    <property type="molecule type" value="Genomic_DNA"/>
</dbReference>
<dbReference type="Pfam" id="PF00535">
    <property type="entry name" value="Glycos_transf_2"/>
    <property type="match status" value="1"/>
</dbReference>
<reference evidence="2" key="1">
    <citation type="submission" date="2018-05" db="EMBL/GenBank/DDBJ databases">
        <authorList>
            <person name="Lanie J.A."/>
            <person name="Ng W.-L."/>
            <person name="Kazmierczak K.M."/>
            <person name="Andrzejewski T.M."/>
            <person name="Davidsen T.M."/>
            <person name="Wayne K.J."/>
            <person name="Tettelin H."/>
            <person name="Glass J.I."/>
            <person name="Rusch D."/>
            <person name="Podicherti R."/>
            <person name="Tsui H.-C.T."/>
            <person name="Winkler M.E."/>
        </authorList>
    </citation>
    <scope>NUCLEOTIDE SEQUENCE</scope>
</reference>
<dbReference type="AlphaFoldDB" id="A0A381V9E2"/>